<dbReference type="KEGG" id="pspc:Strain318_001435"/>
<proteinExistence type="predicted"/>
<organism evidence="3 4">
    <name type="scientific">Pseudogemmatithrix spongiicola</name>
    <dbReference type="NCBI Taxonomy" id="3062599"/>
    <lineage>
        <taxon>Bacteria</taxon>
        <taxon>Pseudomonadati</taxon>
        <taxon>Gemmatimonadota</taxon>
        <taxon>Gemmatimonadia</taxon>
        <taxon>Gemmatimonadales</taxon>
        <taxon>Gemmatimonadaceae</taxon>
        <taxon>Pseudogemmatithrix</taxon>
    </lineage>
</organism>
<protein>
    <submittedName>
        <fullName evidence="3">Carboxypeptidase-like regulatory domain-containing protein</fullName>
    </submittedName>
</protein>
<keyword evidence="3" id="KW-0645">Protease</keyword>
<reference evidence="3" key="1">
    <citation type="submission" date="2023-07" db="EMBL/GenBank/DDBJ databases">
        <authorList>
            <person name="Haufschild T."/>
            <person name="Kallscheuer N."/>
            <person name="Hammer J."/>
            <person name="Kohn T."/>
            <person name="Kabuu M."/>
            <person name="Jogler M."/>
            <person name="Wohfarth N."/>
            <person name="Heuer A."/>
            <person name="Rohde M."/>
            <person name="van Teeseling M.C.F."/>
            <person name="Jogler C."/>
        </authorList>
    </citation>
    <scope>NUCLEOTIDE SEQUENCE</scope>
    <source>
        <strain evidence="2">Strain 138</strain>
        <strain evidence="3">Strain 318</strain>
    </source>
</reference>
<dbReference type="EMBL" id="CP130613">
    <property type="protein sequence ID" value="WKW15064.1"/>
    <property type="molecule type" value="Genomic_DNA"/>
</dbReference>
<feature type="chain" id="PRO_5041397388" evidence="1">
    <location>
        <begin position="23"/>
        <end position="476"/>
    </location>
</feature>
<keyword evidence="4" id="KW-1185">Reference proteome</keyword>
<feature type="signal peptide" evidence="1">
    <location>
        <begin position="1"/>
        <end position="22"/>
    </location>
</feature>
<dbReference type="GO" id="GO:0004180">
    <property type="term" value="F:carboxypeptidase activity"/>
    <property type="evidence" value="ECO:0007669"/>
    <property type="project" value="UniProtKB-KW"/>
</dbReference>
<accession>A0AA49JUI4</accession>
<gene>
    <name evidence="2" type="ORF">Strain138_001435</name>
    <name evidence="3" type="ORF">Strain318_001435</name>
</gene>
<evidence type="ECO:0000313" key="3">
    <source>
        <dbReference type="EMBL" id="WKW15064.1"/>
    </source>
</evidence>
<dbReference type="Proteomes" id="UP001229955">
    <property type="component" value="Chromosome"/>
</dbReference>
<evidence type="ECO:0000313" key="4">
    <source>
        <dbReference type="Proteomes" id="UP001229955"/>
    </source>
</evidence>
<sequence>MGAGRAVAVIALLAATAAAADAQRLVGTLRLPSGAPAAGVVLTALGAANVPVGRTVTRDDGSYALYLANGGNVQLVAKRVGHDPETVGRAEIDGSEIETLNGQLQQRPYELPQIPRGAATCGNGRGKRVADGLYAEILTAATAAQYRIGRQDLQARYVTTQYRIAKTSDDTLRAALRRVNGSLPAPFPPADTARLEESGFFATIGGNRTFFAPDLEILASEWFLRTHCVRVRRADDDSLVLALTSLRQRRGLVDVEGEFVLDWPTMALREFRFRYVDLPETERLSGAGGMLRFGRTPAGGWLVTEWRQRTPFLNYFAGEGNTTLIRTQMMQVDVVAHFVAGGQVLALADGTQLVYQRNPHGVRVAGTPFAPLCPERTTIQPTAAIRGQLRSDSSDAPLANTVVRASWTLPVIVNRTDVQEREEVREAITDADGKWFLCDIPLEREVIVRWESGYAERRIPVRATQAFSVVEVVQPR</sequence>
<dbReference type="SUPFAM" id="SSF49452">
    <property type="entry name" value="Starch-binding domain-like"/>
    <property type="match status" value="1"/>
</dbReference>
<dbReference type="RefSeq" id="WP_367887828.1">
    <property type="nucleotide sequence ID" value="NZ_CP130612.1"/>
</dbReference>
<keyword evidence="3" id="KW-0121">Carboxypeptidase</keyword>
<name>A0AA49K059_9BACT</name>
<keyword evidence="1" id="KW-0732">Signal</keyword>
<dbReference type="GO" id="GO:0030246">
    <property type="term" value="F:carbohydrate binding"/>
    <property type="evidence" value="ECO:0007669"/>
    <property type="project" value="InterPro"/>
</dbReference>
<dbReference type="EMBL" id="CP130612">
    <property type="protein sequence ID" value="WKW12155.1"/>
    <property type="molecule type" value="Genomic_DNA"/>
</dbReference>
<evidence type="ECO:0000256" key="1">
    <source>
        <dbReference type="SAM" id="SignalP"/>
    </source>
</evidence>
<dbReference type="AlphaFoldDB" id="A0AA49K059"/>
<accession>A0AA49K059</accession>
<keyword evidence="3" id="KW-0378">Hydrolase</keyword>
<evidence type="ECO:0000313" key="2">
    <source>
        <dbReference type="EMBL" id="WKW12155.1"/>
    </source>
</evidence>
<dbReference type="InterPro" id="IPR013784">
    <property type="entry name" value="Carb-bd-like_fold"/>
</dbReference>